<dbReference type="STRING" id="311410.LA5095_00112"/>
<protein>
    <submittedName>
        <fullName evidence="2">Protoporphyrinogen IX dehydrogenase [menaquinone]</fullName>
        <ecNumber evidence="2">1.3.5.3</ecNumber>
    </submittedName>
</protein>
<dbReference type="AlphaFoldDB" id="A0A0M7ACX1"/>
<accession>A0A0M7ACX1</accession>
<dbReference type="RefSeq" id="WP_055111044.1">
    <property type="nucleotide sequence ID" value="NZ_CXWA01000006.1"/>
</dbReference>
<dbReference type="InterPro" id="IPR026816">
    <property type="entry name" value="Flavodoxin_dom"/>
</dbReference>
<feature type="domain" description="Flavodoxin" evidence="1">
    <location>
        <begin position="4"/>
        <end position="138"/>
    </location>
</feature>
<dbReference type="InterPro" id="IPR052200">
    <property type="entry name" value="Protoporphyrinogen_IX_DH"/>
</dbReference>
<dbReference type="Proteomes" id="UP000049983">
    <property type="component" value="Unassembled WGS sequence"/>
</dbReference>
<name>A0A0M7ACX1_9HYPH</name>
<dbReference type="GeneID" id="97670603"/>
<evidence type="ECO:0000259" key="1">
    <source>
        <dbReference type="Pfam" id="PF12724"/>
    </source>
</evidence>
<proteinExistence type="predicted"/>
<dbReference type="PANTHER" id="PTHR38030">
    <property type="entry name" value="PROTOPORPHYRINOGEN IX DEHYDROGENASE [MENAQUINONE]"/>
    <property type="match status" value="1"/>
</dbReference>
<dbReference type="InterPro" id="IPR029039">
    <property type="entry name" value="Flavoprotein-like_sf"/>
</dbReference>
<dbReference type="GO" id="GO:0010181">
    <property type="term" value="F:FMN binding"/>
    <property type="evidence" value="ECO:0007669"/>
    <property type="project" value="TreeGrafter"/>
</dbReference>
<dbReference type="GO" id="GO:0070819">
    <property type="term" value="F:menaquinone-dependent protoporphyrinogen oxidase activity"/>
    <property type="evidence" value="ECO:0007669"/>
    <property type="project" value="TreeGrafter"/>
</dbReference>
<dbReference type="PANTHER" id="PTHR38030:SF2">
    <property type="entry name" value="PROTOPORPHYRINOGEN IX DEHYDROGENASE [QUINONE]"/>
    <property type="match status" value="1"/>
</dbReference>
<dbReference type="Pfam" id="PF12724">
    <property type="entry name" value="Flavodoxin_5"/>
    <property type="match status" value="1"/>
</dbReference>
<gene>
    <name evidence="2" type="primary">hemG</name>
    <name evidence="2" type="ORF">LA5096_03253</name>
</gene>
<evidence type="ECO:0000313" key="2">
    <source>
        <dbReference type="EMBL" id="CTQ72481.1"/>
    </source>
</evidence>
<dbReference type="Gene3D" id="3.40.50.360">
    <property type="match status" value="1"/>
</dbReference>
<dbReference type="EMBL" id="CXWC01000011">
    <property type="protein sequence ID" value="CTQ72481.1"/>
    <property type="molecule type" value="Genomic_DNA"/>
</dbReference>
<dbReference type="EC" id="1.3.5.3" evidence="2"/>
<sequence length="174" mass="19088">MRYLIAYATTEGQTEKISKFIGATLSGEGNEVRFHNVSDLSGGLSIPDFDKTIIAGSVHSARHQPDLELFVFANRGSLNELPGLFVSVSLAAAFQDTREEAGEYVDTFLQAASWKPTEIALIAGAVKPGSYDWFEKSALLEGDLADHVNKELQNTREFTDWDVLSRLVSDFAKA</sequence>
<dbReference type="GO" id="GO:0006783">
    <property type="term" value="P:heme biosynthetic process"/>
    <property type="evidence" value="ECO:0007669"/>
    <property type="project" value="TreeGrafter"/>
</dbReference>
<reference evidence="3" key="1">
    <citation type="submission" date="2015-07" db="EMBL/GenBank/DDBJ databases">
        <authorList>
            <person name="Rodrigo-Torres Lidia"/>
            <person name="Arahal R.David."/>
        </authorList>
    </citation>
    <scope>NUCLEOTIDE SEQUENCE [LARGE SCALE GENOMIC DNA]</scope>
    <source>
        <strain evidence="3">CECT 5096</strain>
    </source>
</reference>
<keyword evidence="2" id="KW-0560">Oxidoreductase</keyword>
<keyword evidence="3" id="KW-1185">Reference proteome</keyword>
<dbReference type="SUPFAM" id="SSF52218">
    <property type="entry name" value="Flavoproteins"/>
    <property type="match status" value="1"/>
</dbReference>
<organism evidence="2 3">
    <name type="scientific">Roseibium album</name>
    <dbReference type="NCBI Taxonomy" id="311410"/>
    <lineage>
        <taxon>Bacteria</taxon>
        <taxon>Pseudomonadati</taxon>
        <taxon>Pseudomonadota</taxon>
        <taxon>Alphaproteobacteria</taxon>
        <taxon>Hyphomicrobiales</taxon>
        <taxon>Stappiaceae</taxon>
        <taxon>Roseibium</taxon>
    </lineage>
</organism>
<evidence type="ECO:0000313" key="3">
    <source>
        <dbReference type="Proteomes" id="UP000049983"/>
    </source>
</evidence>